<organism evidence="3 4">
    <name type="scientific">Natronoarchaeum philippinense</name>
    <dbReference type="NCBI Taxonomy" id="558529"/>
    <lineage>
        <taxon>Archaea</taxon>
        <taxon>Methanobacteriati</taxon>
        <taxon>Methanobacteriota</taxon>
        <taxon>Stenosarchaea group</taxon>
        <taxon>Halobacteria</taxon>
        <taxon>Halobacteriales</taxon>
        <taxon>Natronoarchaeaceae</taxon>
    </lineage>
</organism>
<dbReference type="RefSeq" id="WP_097007247.1">
    <property type="nucleotide sequence ID" value="NZ_OBEJ01000001.1"/>
</dbReference>
<feature type="transmembrane region" description="Helical" evidence="1">
    <location>
        <begin position="67"/>
        <end position="87"/>
    </location>
</feature>
<keyword evidence="1" id="KW-1133">Transmembrane helix</keyword>
<accession>A0A285N0W5</accession>
<sequence>MSSSTDASIEDADWLHLSDDEEIRWAGRPSRFTLAPSIAVAAVVVLVGGVFEVGLERLVGGGLPWPIAYAPLGVALVGIAIAVWAYADWLRLLYVLTDEEIYVKQGLVSRDVTQVRLDRVQNTAYDQSPRERLLGYGDVRVYTAGSSTEDVTFERIPNPDRVQNTLTDLLSDQSSQRPQERGGV</sequence>
<evidence type="ECO:0000313" key="3">
    <source>
        <dbReference type="EMBL" id="SNZ03089.1"/>
    </source>
</evidence>
<keyword evidence="1" id="KW-0812">Transmembrane</keyword>
<dbReference type="PANTHER" id="PTHR37938:SF1">
    <property type="entry name" value="BLL0215 PROTEIN"/>
    <property type="match status" value="1"/>
</dbReference>
<feature type="domain" description="YdbS-like PH" evidence="2">
    <location>
        <begin position="89"/>
        <end position="166"/>
    </location>
</feature>
<protein>
    <submittedName>
        <fullName evidence="3">PH domain-containing protein</fullName>
    </submittedName>
</protein>
<gene>
    <name evidence="3" type="ORF">SAMN06269185_0188</name>
</gene>
<dbReference type="Pfam" id="PF03703">
    <property type="entry name" value="bPH_2"/>
    <property type="match status" value="1"/>
</dbReference>
<dbReference type="OrthoDB" id="203544at2157"/>
<evidence type="ECO:0000313" key="4">
    <source>
        <dbReference type="Proteomes" id="UP000219453"/>
    </source>
</evidence>
<dbReference type="InterPro" id="IPR005182">
    <property type="entry name" value="YdbS-like_PH"/>
</dbReference>
<feature type="transmembrane region" description="Helical" evidence="1">
    <location>
        <begin position="32"/>
        <end position="55"/>
    </location>
</feature>
<evidence type="ECO:0000259" key="2">
    <source>
        <dbReference type="Pfam" id="PF03703"/>
    </source>
</evidence>
<proteinExistence type="predicted"/>
<evidence type="ECO:0000256" key="1">
    <source>
        <dbReference type="SAM" id="Phobius"/>
    </source>
</evidence>
<dbReference type="Proteomes" id="UP000219453">
    <property type="component" value="Unassembled WGS sequence"/>
</dbReference>
<dbReference type="EMBL" id="OBEJ01000001">
    <property type="protein sequence ID" value="SNZ03089.1"/>
    <property type="molecule type" value="Genomic_DNA"/>
</dbReference>
<dbReference type="PANTHER" id="PTHR37938">
    <property type="entry name" value="BLL0215 PROTEIN"/>
    <property type="match status" value="1"/>
</dbReference>
<reference evidence="4" key="1">
    <citation type="submission" date="2017-09" db="EMBL/GenBank/DDBJ databases">
        <authorList>
            <person name="Varghese N."/>
            <person name="Submissions S."/>
        </authorList>
    </citation>
    <scope>NUCLEOTIDE SEQUENCE [LARGE SCALE GENOMIC DNA]</scope>
    <source>
        <strain evidence="4">DSM 27208</strain>
    </source>
</reference>
<dbReference type="AlphaFoldDB" id="A0A285N0W5"/>
<keyword evidence="4" id="KW-1185">Reference proteome</keyword>
<name>A0A285N0W5_NATPI</name>
<keyword evidence="1" id="KW-0472">Membrane</keyword>